<reference evidence="3 4" key="1">
    <citation type="submission" date="2020-04" db="EMBL/GenBank/DDBJ databases">
        <title>Description of novel Gluconacetobacter.</title>
        <authorList>
            <person name="Sombolestani A."/>
        </authorList>
    </citation>
    <scope>NUCLEOTIDE SEQUENCE [LARGE SCALE GENOMIC DNA]</scope>
    <source>
        <strain evidence="3 4">LMG 19747</strain>
    </source>
</reference>
<keyword evidence="2" id="KW-0413">Isomerase</keyword>
<dbReference type="Gene3D" id="3.10.310.10">
    <property type="entry name" value="Diaminopimelate Epimerase, Chain A, domain 1"/>
    <property type="match status" value="1"/>
</dbReference>
<dbReference type="Proteomes" id="UP000589085">
    <property type="component" value="Unassembled WGS sequence"/>
</dbReference>
<dbReference type="GO" id="GO:0005829">
    <property type="term" value="C:cytosol"/>
    <property type="evidence" value="ECO:0007669"/>
    <property type="project" value="TreeGrafter"/>
</dbReference>
<sequence>MGKPHCTFFVDDVEAVPVETLGPGIETHPPFPSKTNLHSVQVIGPARIRLRIRERGGGPFE</sequence>
<comment type="similarity">
    <text evidence="1">Belongs to the diaminopimelate epimerase family.</text>
</comment>
<dbReference type="GO" id="GO:0009089">
    <property type="term" value="P:lysine biosynthetic process via diaminopimelate"/>
    <property type="evidence" value="ECO:0007669"/>
    <property type="project" value="InterPro"/>
</dbReference>
<accession>A0A7W4IHF8</accession>
<dbReference type="RefSeq" id="WP_182999625.1">
    <property type="nucleotide sequence ID" value="NZ_JABEQJ010000059.1"/>
</dbReference>
<dbReference type="PANTHER" id="PTHR31689">
    <property type="entry name" value="DIAMINOPIMELATE EPIMERASE, CHLOROPLASTIC"/>
    <property type="match status" value="1"/>
</dbReference>
<evidence type="ECO:0000313" key="3">
    <source>
        <dbReference type="EMBL" id="MBB2162814.1"/>
    </source>
</evidence>
<dbReference type="EMBL" id="JABEQJ010000059">
    <property type="protein sequence ID" value="MBB2162814.1"/>
    <property type="molecule type" value="Genomic_DNA"/>
</dbReference>
<proteinExistence type="inferred from homology"/>
<name>A0A7W4IHF8_9PROT</name>
<evidence type="ECO:0000256" key="1">
    <source>
        <dbReference type="ARBA" id="ARBA00010219"/>
    </source>
</evidence>
<dbReference type="Pfam" id="PF01678">
    <property type="entry name" value="DAP_epimerase"/>
    <property type="match status" value="1"/>
</dbReference>
<dbReference type="AlphaFoldDB" id="A0A7W4IHF8"/>
<dbReference type="SUPFAM" id="SSF54506">
    <property type="entry name" value="Diaminopimelate epimerase-like"/>
    <property type="match status" value="1"/>
</dbReference>
<comment type="caution">
    <text evidence="3">The sequence shown here is derived from an EMBL/GenBank/DDBJ whole genome shotgun (WGS) entry which is preliminary data.</text>
</comment>
<dbReference type="PANTHER" id="PTHR31689:SF0">
    <property type="entry name" value="DIAMINOPIMELATE EPIMERASE"/>
    <property type="match status" value="1"/>
</dbReference>
<organism evidence="3 4">
    <name type="scientific">Gluconacetobacter sacchari</name>
    <dbReference type="NCBI Taxonomy" id="92759"/>
    <lineage>
        <taxon>Bacteria</taxon>
        <taxon>Pseudomonadati</taxon>
        <taxon>Pseudomonadota</taxon>
        <taxon>Alphaproteobacteria</taxon>
        <taxon>Acetobacterales</taxon>
        <taxon>Acetobacteraceae</taxon>
        <taxon>Gluconacetobacter</taxon>
    </lineage>
</organism>
<evidence type="ECO:0000313" key="4">
    <source>
        <dbReference type="Proteomes" id="UP000589085"/>
    </source>
</evidence>
<evidence type="ECO:0000256" key="2">
    <source>
        <dbReference type="ARBA" id="ARBA00023235"/>
    </source>
</evidence>
<gene>
    <name evidence="3" type="ORF">HLH48_22240</name>
</gene>
<dbReference type="GO" id="GO:0008837">
    <property type="term" value="F:diaminopimelate epimerase activity"/>
    <property type="evidence" value="ECO:0007669"/>
    <property type="project" value="InterPro"/>
</dbReference>
<protein>
    <submittedName>
        <fullName evidence="3">Uncharacterized protein</fullName>
    </submittedName>
</protein>
<dbReference type="InterPro" id="IPR001653">
    <property type="entry name" value="DAP_epimerase_DapF"/>
</dbReference>